<evidence type="ECO:0000256" key="1">
    <source>
        <dbReference type="ARBA" id="ARBA00003365"/>
    </source>
</evidence>
<dbReference type="InterPro" id="IPR013785">
    <property type="entry name" value="Aldolase_TIM"/>
</dbReference>
<comment type="pathway">
    <text evidence="2 9">Amino-acid biosynthesis; L-tryptophan biosynthesis; L-tryptophan from chorismate: step 5/5.</text>
</comment>
<dbReference type="NCBIfam" id="TIGR00262">
    <property type="entry name" value="trpA"/>
    <property type="match status" value="1"/>
</dbReference>
<feature type="active site" description="Proton acceptor" evidence="9">
    <location>
        <position position="64"/>
    </location>
</feature>
<organism evidence="11 12">
    <name type="scientific">Heliorestis convoluta</name>
    <dbReference type="NCBI Taxonomy" id="356322"/>
    <lineage>
        <taxon>Bacteria</taxon>
        <taxon>Bacillati</taxon>
        <taxon>Bacillota</taxon>
        <taxon>Clostridia</taxon>
        <taxon>Eubacteriales</taxon>
        <taxon>Heliobacteriaceae</taxon>
        <taxon>Heliorestis</taxon>
    </lineage>
</organism>
<dbReference type="AlphaFoldDB" id="A0A5Q2N1M4"/>
<evidence type="ECO:0000256" key="8">
    <source>
        <dbReference type="ARBA" id="ARBA00049047"/>
    </source>
</evidence>
<dbReference type="Proteomes" id="UP000366051">
    <property type="component" value="Chromosome"/>
</dbReference>
<evidence type="ECO:0000256" key="9">
    <source>
        <dbReference type="HAMAP-Rule" id="MF_00131"/>
    </source>
</evidence>
<comment type="function">
    <text evidence="1 9">The alpha subunit is responsible for the aldol cleavage of indoleglycerol phosphate to indole and glyceraldehyde 3-phosphate.</text>
</comment>
<accession>A0A5Q2N1M4</accession>
<dbReference type="HAMAP" id="MF_00131">
    <property type="entry name" value="Trp_synth_alpha"/>
    <property type="match status" value="1"/>
</dbReference>
<reference evidence="12" key="1">
    <citation type="submission" date="2019-11" db="EMBL/GenBank/DDBJ databases">
        <title>Genome sequence of Heliorestis convoluta strain HH, an alkaliphilic and minimalistic phototrophic bacterium from a soda lake in Egypt.</title>
        <authorList>
            <person name="Dewey E.D."/>
            <person name="Stokes L.M."/>
            <person name="Burchell B.M."/>
            <person name="Shaffer K.N."/>
            <person name="Huntington A.M."/>
            <person name="Baker J.M."/>
            <person name="Nadendla S."/>
            <person name="Giglio M.G."/>
            <person name="Touchman J.W."/>
            <person name="Blankenship R.E."/>
            <person name="Madigan M.T."/>
            <person name="Sattley W.M."/>
        </authorList>
    </citation>
    <scope>NUCLEOTIDE SEQUENCE [LARGE SCALE GENOMIC DNA]</scope>
    <source>
        <strain evidence="12">HH</strain>
    </source>
</reference>
<name>A0A5Q2N1M4_9FIRM</name>
<dbReference type="KEGG" id="hcv:FTV88_1630"/>
<evidence type="ECO:0000256" key="10">
    <source>
        <dbReference type="RuleBase" id="RU003662"/>
    </source>
</evidence>
<comment type="subunit">
    <text evidence="3 9">Tetramer of two alpha and two beta chains.</text>
</comment>
<dbReference type="GO" id="GO:0005829">
    <property type="term" value="C:cytosol"/>
    <property type="evidence" value="ECO:0007669"/>
    <property type="project" value="TreeGrafter"/>
</dbReference>
<dbReference type="InterPro" id="IPR018204">
    <property type="entry name" value="Trp_synthase_alpha_AS"/>
</dbReference>
<dbReference type="Pfam" id="PF00290">
    <property type="entry name" value="Trp_syntA"/>
    <property type="match status" value="1"/>
</dbReference>
<evidence type="ECO:0000256" key="6">
    <source>
        <dbReference type="ARBA" id="ARBA00023141"/>
    </source>
</evidence>
<dbReference type="RefSeq" id="WP_243137404.1">
    <property type="nucleotide sequence ID" value="NZ_CP045875.1"/>
</dbReference>
<keyword evidence="5 9" id="KW-0822">Tryptophan biosynthesis</keyword>
<keyword evidence="7 9" id="KW-0456">Lyase</keyword>
<evidence type="ECO:0000256" key="2">
    <source>
        <dbReference type="ARBA" id="ARBA00004733"/>
    </source>
</evidence>
<protein>
    <recommendedName>
        <fullName evidence="9">Tryptophan synthase alpha chain</fullName>
        <ecNumber evidence="9">4.2.1.20</ecNumber>
    </recommendedName>
</protein>
<dbReference type="EMBL" id="CP045875">
    <property type="protein sequence ID" value="QGG47729.1"/>
    <property type="molecule type" value="Genomic_DNA"/>
</dbReference>
<dbReference type="InterPro" id="IPR002028">
    <property type="entry name" value="Trp_synthase_suA"/>
</dbReference>
<sequence length="286" mass="31052">MVEEMKKGTYKALRGTQKIEATFEALRKKGSKAFIPYITAGDPDIATTKELVLALENEGAHIIELGVPFSDPVADGPIIQEATARSLAAGTTLASVLDLVKQVRQESEIPLILMTYYNLLLAYGLEEFARDGAKAGVDGVIIADLPVEEGDELREVLDPQGLALVPLVAPTSTQERLQRIAEHARGFIYCVSLTGVTGERQELPPDGEKLLQRMREVTDLPLALGFGISKAEQIPYMAEKADAVIVGSAIVKVIAQNLNEREKLVPQVASLVRQMVQALPQKLTIK</sequence>
<evidence type="ECO:0000313" key="11">
    <source>
        <dbReference type="EMBL" id="QGG47729.1"/>
    </source>
</evidence>
<comment type="catalytic activity">
    <reaction evidence="8 9">
        <text>(1S,2R)-1-C-(indol-3-yl)glycerol 3-phosphate + L-serine = D-glyceraldehyde 3-phosphate + L-tryptophan + H2O</text>
        <dbReference type="Rhea" id="RHEA:10532"/>
        <dbReference type="ChEBI" id="CHEBI:15377"/>
        <dbReference type="ChEBI" id="CHEBI:33384"/>
        <dbReference type="ChEBI" id="CHEBI:57912"/>
        <dbReference type="ChEBI" id="CHEBI:58866"/>
        <dbReference type="ChEBI" id="CHEBI:59776"/>
        <dbReference type="EC" id="4.2.1.20"/>
    </reaction>
</comment>
<dbReference type="FunFam" id="3.20.20.70:FF:000037">
    <property type="entry name" value="Tryptophan synthase alpha chain"/>
    <property type="match status" value="1"/>
</dbReference>
<gene>
    <name evidence="9 11" type="primary">trpA</name>
    <name evidence="11" type="ORF">FTV88_1630</name>
</gene>
<dbReference type="PROSITE" id="PS00167">
    <property type="entry name" value="TRP_SYNTHASE_ALPHA"/>
    <property type="match status" value="1"/>
</dbReference>
<keyword evidence="6 9" id="KW-0057">Aromatic amino acid biosynthesis</keyword>
<feature type="active site" description="Proton acceptor" evidence="9">
    <location>
        <position position="75"/>
    </location>
</feature>
<proteinExistence type="inferred from homology"/>
<dbReference type="Gene3D" id="3.20.20.70">
    <property type="entry name" value="Aldolase class I"/>
    <property type="match status" value="1"/>
</dbReference>
<evidence type="ECO:0000256" key="3">
    <source>
        <dbReference type="ARBA" id="ARBA00011270"/>
    </source>
</evidence>
<dbReference type="GO" id="GO:0004834">
    <property type="term" value="F:tryptophan synthase activity"/>
    <property type="evidence" value="ECO:0007669"/>
    <property type="project" value="UniProtKB-UniRule"/>
</dbReference>
<dbReference type="UniPathway" id="UPA00035">
    <property type="reaction ID" value="UER00044"/>
</dbReference>
<evidence type="ECO:0000313" key="12">
    <source>
        <dbReference type="Proteomes" id="UP000366051"/>
    </source>
</evidence>
<dbReference type="CDD" id="cd04724">
    <property type="entry name" value="Tryptophan_synthase_alpha"/>
    <property type="match status" value="1"/>
</dbReference>
<dbReference type="InterPro" id="IPR011060">
    <property type="entry name" value="RibuloseP-bd_barrel"/>
</dbReference>
<evidence type="ECO:0000256" key="5">
    <source>
        <dbReference type="ARBA" id="ARBA00022822"/>
    </source>
</evidence>
<comment type="similarity">
    <text evidence="9 10">Belongs to the TrpA family.</text>
</comment>
<keyword evidence="4 9" id="KW-0028">Amino-acid biosynthesis</keyword>
<evidence type="ECO:0000256" key="7">
    <source>
        <dbReference type="ARBA" id="ARBA00023239"/>
    </source>
</evidence>
<dbReference type="PANTHER" id="PTHR43406">
    <property type="entry name" value="TRYPTOPHAN SYNTHASE, ALPHA CHAIN"/>
    <property type="match status" value="1"/>
</dbReference>
<dbReference type="EC" id="4.2.1.20" evidence="9"/>
<dbReference type="PANTHER" id="PTHR43406:SF1">
    <property type="entry name" value="TRYPTOPHAN SYNTHASE ALPHA CHAIN, CHLOROPLASTIC"/>
    <property type="match status" value="1"/>
</dbReference>
<keyword evidence="12" id="KW-1185">Reference proteome</keyword>
<evidence type="ECO:0000256" key="4">
    <source>
        <dbReference type="ARBA" id="ARBA00022605"/>
    </source>
</evidence>
<dbReference type="SUPFAM" id="SSF51366">
    <property type="entry name" value="Ribulose-phoshate binding barrel"/>
    <property type="match status" value="1"/>
</dbReference>